<feature type="compositionally biased region" description="Basic residues" evidence="1">
    <location>
        <begin position="908"/>
        <end position="930"/>
    </location>
</feature>
<feature type="compositionally biased region" description="Acidic residues" evidence="1">
    <location>
        <begin position="642"/>
        <end position="667"/>
    </location>
</feature>
<feature type="region of interest" description="Disordered" evidence="1">
    <location>
        <begin position="901"/>
        <end position="963"/>
    </location>
</feature>
<feature type="compositionally biased region" description="Polar residues" evidence="1">
    <location>
        <begin position="623"/>
        <end position="638"/>
    </location>
</feature>
<dbReference type="EMBL" id="JAUTXT010000026">
    <property type="protein sequence ID" value="KAK3673328.1"/>
    <property type="molecule type" value="Genomic_DNA"/>
</dbReference>
<reference evidence="2" key="1">
    <citation type="submission" date="2023-07" db="EMBL/GenBank/DDBJ databases">
        <title>Black Yeasts Isolated from many extreme environments.</title>
        <authorList>
            <person name="Coleine C."/>
            <person name="Stajich J.E."/>
            <person name="Selbmann L."/>
        </authorList>
    </citation>
    <scope>NUCLEOTIDE SEQUENCE</scope>
    <source>
        <strain evidence="2">CCFEE 5485</strain>
    </source>
</reference>
<organism evidence="2 3">
    <name type="scientific">Recurvomyces mirabilis</name>
    <dbReference type="NCBI Taxonomy" id="574656"/>
    <lineage>
        <taxon>Eukaryota</taxon>
        <taxon>Fungi</taxon>
        <taxon>Dikarya</taxon>
        <taxon>Ascomycota</taxon>
        <taxon>Pezizomycotina</taxon>
        <taxon>Dothideomycetes</taxon>
        <taxon>Dothideomycetidae</taxon>
        <taxon>Mycosphaerellales</taxon>
        <taxon>Teratosphaeriaceae</taxon>
        <taxon>Recurvomyces</taxon>
    </lineage>
</organism>
<feature type="compositionally biased region" description="Polar residues" evidence="1">
    <location>
        <begin position="671"/>
        <end position="680"/>
    </location>
</feature>
<evidence type="ECO:0000313" key="2">
    <source>
        <dbReference type="EMBL" id="KAK3673328.1"/>
    </source>
</evidence>
<protein>
    <submittedName>
        <fullName evidence="2">Uncharacterized protein</fullName>
    </submittedName>
</protein>
<dbReference type="Proteomes" id="UP001274830">
    <property type="component" value="Unassembled WGS sequence"/>
</dbReference>
<feature type="region of interest" description="Disordered" evidence="1">
    <location>
        <begin position="581"/>
        <end position="704"/>
    </location>
</feature>
<feature type="region of interest" description="Disordered" evidence="1">
    <location>
        <begin position="292"/>
        <end position="339"/>
    </location>
</feature>
<evidence type="ECO:0000256" key="1">
    <source>
        <dbReference type="SAM" id="MobiDB-lite"/>
    </source>
</evidence>
<feature type="compositionally biased region" description="Polar residues" evidence="1">
    <location>
        <begin position="320"/>
        <end position="329"/>
    </location>
</feature>
<dbReference type="AlphaFoldDB" id="A0AAE1BZG1"/>
<name>A0AAE1BZG1_9PEZI</name>
<feature type="compositionally biased region" description="Polar residues" evidence="1">
    <location>
        <begin position="292"/>
        <end position="305"/>
    </location>
</feature>
<evidence type="ECO:0000313" key="3">
    <source>
        <dbReference type="Proteomes" id="UP001274830"/>
    </source>
</evidence>
<comment type="caution">
    <text evidence="2">The sequence shown here is derived from an EMBL/GenBank/DDBJ whole genome shotgun (WGS) entry which is preliminary data.</text>
</comment>
<proteinExistence type="predicted"/>
<sequence>MADADSPTGAYDGDPAPSPDQGDSDIDMQHYALEQHNNTLQGTPVNDLDVNFPQNTSNINQSHDRINNPPSFNHFLAPAHQSVTPMPAVANNASPHVGFNPGFQLPFQPSSTPIGTPVPFGHGLLPPQTPEVKIMPPSRLGTPMSQHQTPIVQYQPIQYFQHQRNMTQYTGGYGQAQAPQYLPQPRPQTAAAIHQLQRPAINFADEQMRVHHHAERLALLDRQAAQYQVAQQQEVWAEPFPGYRPRPPPPAINQARPQPNNHNPQAFERYHVDQQPPLMPTYPRIPLQPMPTNNIKLEGTGTAQGRSDGPSLVPKRKIPRQSSAASTPNVPTPRAMPVAPQPQRVLAPQPTNDMLRQTTTAPNPPAMNGNPAADLAAHQLVQAFVNRHQNNPLAVDTFYRLAANFNNHIINENQFYVDVYKLFYMLGSNDFLIQLYHQRPFTWRNTPLQWFHQAIQHECDDQVLEVMAKRIMRTGRVELLMGGPEGTAPPSTPFQAAVPSAPGQQQAVETKIVNLKLSRSALQNIRQSGLTTPVAPPAPDNDANDTAIHLVADFAGVNAGDGAADRWDNNDFLEESVPLKKTKKKVPMKGYRAGQGDVDPNADTSSTKRRSSRQTHVALTVPQAEQETSSPQVGTPAQDSAIEVDEGDENGDSEDEDDGDGSDDGDFDGPTRQTSKNSRSIGPKVRAKRAISRDTAKLPGSEVPHVGKIYPTRRAILARDDKPYIHNACAQGFKHPDDVRKHHNQNCDSAKGLQGEKKPLWNDHASCKIQLSQLEYCKVEDGFVVLDQDSLDKVQECVDEGRAVNNLQKASKRAAKATGLKVGDKKFDEEIERVDSALAEGNGNQMFDNDDVGLAQPVADSAAAYNQAISTNPFTVNPLMANPFATGALMTKPSVVTTPASLTAPATTKKKSTPIKTKTSKTKTPKKTIPSKRGPGENENEDSDYGSANKQASKRQVVKAGPD</sequence>
<keyword evidence="3" id="KW-1185">Reference proteome</keyword>
<feature type="region of interest" description="Disordered" evidence="1">
    <location>
        <begin position="1"/>
        <end position="26"/>
    </location>
</feature>
<accession>A0AAE1BZG1</accession>
<gene>
    <name evidence="2" type="ORF">LTR78_006874</name>
</gene>